<evidence type="ECO:0000313" key="2">
    <source>
        <dbReference type="EMBL" id="ADV46069.1"/>
    </source>
</evidence>
<dbReference type="STRING" id="749222.Nitsa_0807"/>
<dbReference type="eggNOG" id="COG0491">
    <property type="taxonomic scope" value="Bacteria"/>
</dbReference>
<proteinExistence type="predicted"/>
<dbReference type="PANTHER" id="PTHR42951">
    <property type="entry name" value="METALLO-BETA-LACTAMASE DOMAIN-CONTAINING"/>
    <property type="match status" value="1"/>
</dbReference>
<gene>
    <name evidence="2" type="ordered locus">Nitsa_0807</name>
</gene>
<sequence>MKKITALWIFLGFLTANLFAWELPGYGNLHFERMGKSNVWIMHGPPEEPSVKNRGFMNNPAFVESEHGLIVIDPGGNYKVGRKILGEMEKVSRKPVIAIFNTHKHGDHWFANRAIAEKYPKAPIYAHPNMIKEVKAGEAEKWYGILDRLSHNLDGTKPFRYPDHELNDGQKITIDGQHFVIHHPKKAHTDTDILIEHKESNTLFLGDNVMKNRLGGFDSSSSILGNIELLEGIMKNGNYALYVPGHGPSGGKEETVGPFLRYLKVLKKWAQKAYDNDEDYYAYKKEAIKELGPIAKWDAFDHQMGKHLNKVYMEIEEKDMQ</sequence>
<dbReference type="CDD" id="cd16282">
    <property type="entry name" value="metallo-hydrolase-like_MBL-fold"/>
    <property type="match status" value="1"/>
</dbReference>
<dbReference type="InterPro" id="IPR036866">
    <property type="entry name" value="RibonucZ/Hydroxyglut_hydro"/>
</dbReference>
<protein>
    <submittedName>
        <fullName evidence="2">Beta-lactamase</fullName>
    </submittedName>
</protein>
<dbReference type="Gene3D" id="3.60.15.10">
    <property type="entry name" value="Ribonuclease Z/Hydroxyacylglutathione hydrolase-like"/>
    <property type="match status" value="1"/>
</dbReference>
<dbReference type="InterPro" id="IPR050855">
    <property type="entry name" value="NDM-1-like"/>
</dbReference>
<reference evidence="3" key="2">
    <citation type="submission" date="2011-01" db="EMBL/GenBank/DDBJ databases">
        <title>The complete genome of Nitratifractor salsuginis DSM 16511.</title>
        <authorList>
            <consortium name="US DOE Joint Genome Institute (JGI-PGF)"/>
            <person name="Lucas S."/>
            <person name="Copeland A."/>
            <person name="Lapidus A."/>
            <person name="Bruce D."/>
            <person name="Goodwin L."/>
            <person name="Pitluck S."/>
            <person name="Kyrpides N."/>
            <person name="Mavromatis K."/>
            <person name="Ivanova N."/>
            <person name="Mikhailova N."/>
            <person name="Zeytun A."/>
            <person name="Detter J.C."/>
            <person name="Tapia R."/>
            <person name="Han C."/>
            <person name="Land M."/>
            <person name="Hauser L."/>
            <person name="Markowitz V."/>
            <person name="Cheng J.-F."/>
            <person name="Hugenholtz P."/>
            <person name="Woyke T."/>
            <person name="Wu D."/>
            <person name="Tindall B."/>
            <person name="Schuetze A."/>
            <person name="Brambilla E."/>
            <person name="Klenk H.-P."/>
            <person name="Eisen J.A."/>
        </authorList>
    </citation>
    <scope>NUCLEOTIDE SEQUENCE [LARGE SCALE GENOMIC DNA]</scope>
    <source>
        <strain evidence="3">DSM 16511 / JCM 12458 / E9I37-1</strain>
    </source>
</reference>
<dbReference type="RefSeq" id="WP_013553763.1">
    <property type="nucleotide sequence ID" value="NC_014935.1"/>
</dbReference>
<dbReference type="EMBL" id="CP002452">
    <property type="protein sequence ID" value="ADV46069.1"/>
    <property type="molecule type" value="Genomic_DNA"/>
</dbReference>
<dbReference type="Proteomes" id="UP000008633">
    <property type="component" value="Chromosome"/>
</dbReference>
<dbReference type="KEGG" id="nsa:Nitsa_0807"/>
<name>E6X2D4_NITSE</name>
<dbReference type="PANTHER" id="PTHR42951:SF20">
    <property type="entry name" value="BETA LACTAMASE"/>
    <property type="match status" value="1"/>
</dbReference>
<dbReference type="OrthoDB" id="5290005at2"/>
<dbReference type="SUPFAM" id="SSF56281">
    <property type="entry name" value="Metallo-hydrolase/oxidoreductase"/>
    <property type="match status" value="1"/>
</dbReference>
<organism evidence="2 3">
    <name type="scientific">Nitratifractor salsuginis (strain DSM 16511 / JCM 12458 / E9I37-1)</name>
    <dbReference type="NCBI Taxonomy" id="749222"/>
    <lineage>
        <taxon>Bacteria</taxon>
        <taxon>Pseudomonadati</taxon>
        <taxon>Campylobacterota</taxon>
        <taxon>Epsilonproteobacteria</taxon>
        <taxon>Campylobacterales</taxon>
        <taxon>Sulfurovaceae</taxon>
        <taxon>Nitratifractor</taxon>
    </lineage>
</organism>
<dbReference type="AlphaFoldDB" id="E6X2D4"/>
<dbReference type="HOGENOM" id="CLU_056342_0_0_7"/>
<accession>E6X2D4</accession>
<evidence type="ECO:0000259" key="1">
    <source>
        <dbReference type="SMART" id="SM00849"/>
    </source>
</evidence>
<evidence type="ECO:0000313" key="3">
    <source>
        <dbReference type="Proteomes" id="UP000008633"/>
    </source>
</evidence>
<dbReference type="Pfam" id="PF00753">
    <property type="entry name" value="Lactamase_B"/>
    <property type="match status" value="1"/>
</dbReference>
<keyword evidence="3" id="KW-1185">Reference proteome</keyword>
<dbReference type="InterPro" id="IPR001279">
    <property type="entry name" value="Metallo-B-lactamas"/>
</dbReference>
<dbReference type="SMART" id="SM00849">
    <property type="entry name" value="Lactamase_B"/>
    <property type="match status" value="1"/>
</dbReference>
<reference evidence="2 3" key="1">
    <citation type="journal article" date="2011" name="Stand. Genomic Sci.">
        <title>Complete genome sequence of Nitratifractor salsuginis type strain (E9I37-1).</title>
        <authorList>
            <person name="Anderson I."/>
            <person name="Sikorski J."/>
            <person name="Zeytun A."/>
            <person name="Nolan M."/>
            <person name="Lapidus A."/>
            <person name="Lucas S."/>
            <person name="Hammon N."/>
            <person name="Deshpande S."/>
            <person name="Cheng J.F."/>
            <person name="Tapia R."/>
            <person name="Han C."/>
            <person name="Goodwin L."/>
            <person name="Pitluck S."/>
            <person name="Liolios K."/>
            <person name="Pagani I."/>
            <person name="Ivanova N."/>
            <person name="Huntemann M."/>
            <person name="Mavromatis K."/>
            <person name="Ovchinikova G."/>
            <person name="Pati A."/>
            <person name="Chen A."/>
            <person name="Palaniappan K."/>
            <person name="Land M."/>
            <person name="Hauser L."/>
            <person name="Brambilla E.M."/>
            <person name="Ngatchou-Djao O.D."/>
            <person name="Rohde M."/>
            <person name="Tindall B.J."/>
            <person name="Goker M."/>
            <person name="Detter J.C."/>
            <person name="Woyke T."/>
            <person name="Bristow J."/>
            <person name="Eisen J.A."/>
            <person name="Markowitz V."/>
            <person name="Hugenholtz P."/>
            <person name="Klenk H.P."/>
            <person name="Kyrpides N.C."/>
        </authorList>
    </citation>
    <scope>NUCLEOTIDE SEQUENCE [LARGE SCALE GENOMIC DNA]</scope>
    <source>
        <strain evidence="3">DSM 16511 / JCM 12458 / E9I37-1</strain>
    </source>
</reference>
<feature type="domain" description="Metallo-beta-lactamase" evidence="1">
    <location>
        <begin position="57"/>
        <end position="246"/>
    </location>
</feature>